<name>A0A919DI19_9ACTN</name>
<reference evidence="2" key="1">
    <citation type="journal article" date="2014" name="Int. J. Syst. Evol. Microbiol.">
        <title>Complete genome sequence of Corynebacterium casei LMG S-19264T (=DSM 44701T), isolated from a smear-ripened cheese.</title>
        <authorList>
            <consortium name="US DOE Joint Genome Institute (JGI-PGF)"/>
            <person name="Walter F."/>
            <person name="Albersmeier A."/>
            <person name="Kalinowski J."/>
            <person name="Ruckert C."/>
        </authorList>
    </citation>
    <scope>NUCLEOTIDE SEQUENCE</scope>
    <source>
        <strain evidence="2">CGMCC 4.7403</strain>
    </source>
</reference>
<dbReference type="Proteomes" id="UP000603227">
    <property type="component" value="Unassembled WGS sequence"/>
</dbReference>
<dbReference type="RefSeq" id="WP_189786012.1">
    <property type="nucleotide sequence ID" value="NZ_BNAT01000028.1"/>
</dbReference>
<sequence length="81" mass="8324">MGRLPSVPTDTACARVLLLVAVNTRPFSTTVATRTGGVPVAARAAVPAPATARAPRPGRGQERPPLRRAARGPCKGAVEDI</sequence>
<organism evidence="2 3">
    <name type="scientific">Streptomyces capitiformicae</name>
    <dbReference type="NCBI Taxonomy" id="2014920"/>
    <lineage>
        <taxon>Bacteria</taxon>
        <taxon>Bacillati</taxon>
        <taxon>Actinomycetota</taxon>
        <taxon>Actinomycetes</taxon>
        <taxon>Kitasatosporales</taxon>
        <taxon>Streptomycetaceae</taxon>
        <taxon>Streptomyces</taxon>
    </lineage>
</organism>
<proteinExistence type="predicted"/>
<comment type="caution">
    <text evidence="2">The sequence shown here is derived from an EMBL/GenBank/DDBJ whole genome shotgun (WGS) entry which is preliminary data.</text>
</comment>
<gene>
    <name evidence="2" type="ORF">GCM10017771_64750</name>
</gene>
<evidence type="ECO:0000256" key="1">
    <source>
        <dbReference type="SAM" id="MobiDB-lite"/>
    </source>
</evidence>
<feature type="compositionally biased region" description="Low complexity" evidence="1">
    <location>
        <begin position="47"/>
        <end position="58"/>
    </location>
</feature>
<feature type="region of interest" description="Disordered" evidence="1">
    <location>
        <begin position="47"/>
        <end position="81"/>
    </location>
</feature>
<evidence type="ECO:0000313" key="2">
    <source>
        <dbReference type="EMBL" id="GHE44577.1"/>
    </source>
</evidence>
<protein>
    <submittedName>
        <fullName evidence="2">Uncharacterized protein</fullName>
    </submittedName>
</protein>
<accession>A0A919DI19</accession>
<keyword evidence="3" id="KW-1185">Reference proteome</keyword>
<dbReference type="EMBL" id="BNAT01000028">
    <property type="protein sequence ID" value="GHE44577.1"/>
    <property type="molecule type" value="Genomic_DNA"/>
</dbReference>
<reference evidence="2" key="2">
    <citation type="submission" date="2020-09" db="EMBL/GenBank/DDBJ databases">
        <authorList>
            <person name="Sun Q."/>
            <person name="Zhou Y."/>
        </authorList>
    </citation>
    <scope>NUCLEOTIDE SEQUENCE</scope>
    <source>
        <strain evidence="2">CGMCC 4.7403</strain>
    </source>
</reference>
<evidence type="ECO:0000313" key="3">
    <source>
        <dbReference type="Proteomes" id="UP000603227"/>
    </source>
</evidence>
<dbReference type="AlphaFoldDB" id="A0A919DI19"/>